<sequence length="305" mass="34754">MYAFGKDLGGGPNRDRLKRDQPKGDQEEDEDKDEDEDEEEEEEEGTENNPIPLVIPVQQFEAFCHYLLDPDKNQHGTPTSWKPDQLLSLYQASEFFQYEAAQNFARNRFSISYGLDPLNKLVFGIIHDEERWITHGLQEASLSGRMSLPTHGQNTAFTEMGCSWITGIIPHANDVYQTLLGELLDHPPQPDPDYPWRSNSCTNHQACLDAIASSWKTIRKKVPSEYCPPQGSFCLLNFRDYLVSVAFSKMNTSCRAKFIDEVADRADRLYQKFIQATVTCIMEVAKHEVEAIQRKMICARAVAPV</sequence>
<feature type="region of interest" description="Disordered" evidence="1">
    <location>
        <begin position="1"/>
        <end position="52"/>
    </location>
</feature>
<protein>
    <submittedName>
        <fullName evidence="2">Uncharacterized protein</fullName>
    </submittedName>
</protein>
<gene>
    <name evidence="2" type="ORF">VNI00_011161</name>
</gene>
<name>A0AAW0CI16_9AGAR</name>
<feature type="compositionally biased region" description="Basic and acidic residues" evidence="1">
    <location>
        <begin position="13"/>
        <end position="25"/>
    </location>
</feature>
<dbReference type="EMBL" id="JAYKXP010000047">
    <property type="protein sequence ID" value="KAK7037411.1"/>
    <property type="molecule type" value="Genomic_DNA"/>
</dbReference>
<evidence type="ECO:0000313" key="3">
    <source>
        <dbReference type="Proteomes" id="UP001383192"/>
    </source>
</evidence>
<dbReference type="Proteomes" id="UP001383192">
    <property type="component" value="Unassembled WGS sequence"/>
</dbReference>
<reference evidence="2 3" key="1">
    <citation type="submission" date="2024-01" db="EMBL/GenBank/DDBJ databases">
        <title>A draft genome for a cacao thread blight-causing isolate of Paramarasmius palmivorus.</title>
        <authorList>
            <person name="Baruah I.K."/>
            <person name="Bukari Y."/>
            <person name="Amoako-Attah I."/>
            <person name="Meinhardt L.W."/>
            <person name="Bailey B.A."/>
            <person name="Cohen S.P."/>
        </authorList>
    </citation>
    <scope>NUCLEOTIDE SEQUENCE [LARGE SCALE GENOMIC DNA]</scope>
    <source>
        <strain evidence="2 3">GH-12</strain>
    </source>
</reference>
<organism evidence="2 3">
    <name type="scientific">Paramarasmius palmivorus</name>
    <dbReference type="NCBI Taxonomy" id="297713"/>
    <lineage>
        <taxon>Eukaryota</taxon>
        <taxon>Fungi</taxon>
        <taxon>Dikarya</taxon>
        <taxon>Basidiomycota</taxon>
        <taxon>Agaricomycotina</taxon>
        <taxon>Agaricomycetes</taxon>
        <taxon>Agaricomycetidae</taxon>
        <taxon>Agaricales</taxon>
        <taxon>Marasmiineae</taxon>
        <taxon>Marasmiaceae</taxon>
        <taxon>Paramarasmius</taxon>
    </lineage>
</organism>
<comment type="caution">
    <text evidence="2">The sequence shown here is derived from an EMBL/GenBank/DDBJ whole genome shotgun (WGS) entry which is preliminary data.</text>
</comment>
<accession>A0AAW0CI16</accession>
<keyword evidence="3" id="KW-1185">Reference proteome</keyword>
<dbReference type="AlphaFoldDB" id="A0AAW0CI16"/>
<feature type="compositionally biased region" description="Acidic residues" evidence="1">
    <location>
        <begin position="26"/>
        <end position="46"/>
    </location>
</feature>
<evidence type="ECO:0000256" key="1">
    <source>
        <dbReference type="SAM" id="MobiDB-lite"/>
    </source>
</evidence>
<proteinExistence type="predicted"/>
<evidence type="ECO:0000313" key="2">
    <source>
        <dbReference type="EMBL" id="KAK7037411.1"/>
    </source>
</evidence>